<protein>
    <recommendedName>
        <fullName evidence="1">DUF559 domain-containing protein</fullName>
    </recommendedName>
</protein>
<reference evidence="2 3" key="1">
    <citation type="submission" date="2016-11" db="EMBL/GenBank/DDBJ databases">
        <authorList>
            <person name="Jaros S."/>
            <person name="Januszkiewicz K."/>
            <person name="Wedrychowicz H."/>
        </authorList>
    </citation>
    <scope>NUCLEOTIDE SEQUENCE [LARGE SCALE GENOMIC DNA]</scope>
    <source>
        <strain evidence="2 3">DSM 46144</strain>
    </source>
</reference>
<dbReference type="OrthoDB" id="570572at2"/>
<name>A0A1M7GXL9_9ACTN</name>
<evidence type="ECO:0000259" key="1">
    <source>
        <dbReference type="Pfam" id="PF04480"/>
    </source>
</evidence>
<dbReference type="InterPro" id="IPR011335">
    <property type="entry name" value="Restrct_endonuc-II-like"/>
</dbReference>
<dbReference type="RefSeq" id="WP_073250009.1">
    <property type="nucleotide sequence ID" value="NZ_FRCS01000001.1"/>
</dbReference>
<proteinExistence type="predicted"/>
<dbReference type="PANTHER" id="PTHR38590">
    <property type="entry name" value="BLL0828 PROTEIN"/>
    <property type="match status" value="1"/>
</dbReference>
<dbReference type="InterPro" id="IPR007569">
    <property type="entry name" value="DUF559"/>
</dbReference>
<sequence length="348" mass="37378">MGSDGSWWTSLPRGRVVQLAGVDADALAVSLDPLPADAPVVVTYRPSSTASQAAIVGEVLDLLEDSAVALFPAWLPDAAGLIGPNGANLAAVRVLASRLAGRTSHFGPFLGDLAARALTGGHSKTSFPPEVRATGLTRVLEAAYDRADVVLLVEVRAPLPVRDEHILVASAEWIAHRGGFGGVWLVGSNLAHVDWISVRRVTLPDDVETLVATAPETPADEKPDLPTGLTVPPMAGRPSPQSAAEQLLEKVLASREWAYGRAWNQTVDLGLLVSVVRVDVLWEAERTVVEIDGPEHWQRVHYAADRRRDVLLQTAGYAVLRFTNDQVLGDVNSVVHQIEQFLTARRVP</sequence>
<dbReference type="STRING" id="134849.SAMN05443668_1014"/>
<gene>
    <name evidence="2" type="ORF">SAMN05443668_1014</name>
</gene>
<accession>A0A1M7GXL9</accession>
<organism evidence="2 3">
    <name type="scientific">Cryptosporangium aurantiacum</name>
    <dbReference type="NCBI Taxonomy" id="134849"/>
    <lineage>
        <taxon>Bacteria</taxon>
        <taxon>Bacillati</taxon>
        <taxon>Actinomycetota</taxon>
        <taxon>Actinomycetes</taxon>
        <taxon>Cryptosporangiales</taxon>
        <taxon>Cryptosporangiaceae</taxon>
        <taxon>Cryptosporangium</taxon>
    </lineage>
</organism>
<dbReference type="Proteomes" id="UP000184440">
    <property type="component" value="Unassembled WGS sequence"/>
</dbReference>
<dbReference type="InterPro" id="IPR047216">
    <property type="entry name" value="Endonuclease_DUF559_bact"/>
</dbReference>
<dbReference type="EMBL" id="FRCS01000001">
    <property type="protein sequence ID" value="SHM20589.1"/>
    <property type="molecule type" value="Genomic_DNA"/>
</dbReference>
<dbReference type="Gene3D" id="3.40.960.10">
    <property type="entry name" value="VSR Endonuclease"/>
    <property type="match status" value="1"/>
</dbReference>
<dbReference type="SUPFAM" id="SSF52980">
    <property type="entry name" value="Restriction endonuclease-like"/>
    <property type="match status" value="1"/>
</dbReference>
<dbReference type="AlphaFoldDB" id="A0A1M7GXL9"/>
<dbReference type="Pfam" id="PF04480">
    <property type="entry name" value="DUF559"/>
    <property type="match status" value="1"/>
</dbReference>
<evidence type="ECO:0000313" key="2">
    <source>
        <dbReference type="EMBL" id="SHM20589.1"/>
    </source>
</evidence>
<evidence type="ECO:0000313" key="3">
    <source>
        <dbReference type="Proteomes" id="UP000184440"/>
    </source>
</evidence>
<dbReference type="PANTHER" id="PTHR38590:SF1">
    <property type="entry name" value="BLL0828 PROTEIN"/>
    <property type="match status" value="1"/>
</dbReference>
<feature type="domain" description="DUF559" evidence="1">
    <location>
        <begin position="278"/>
        <end position="342"/>
    </location>
</feature>
<keyword evidence="3" id="KW-1185">Reference proteome</keyword>